<evidence type="ECO:0000313" key="7">
    <source>
        <dbReference type="Proteomes" id="UP000678393"/>
    </source>
</evidence>
<evidence type="ECO:0000313" key="6">
    <source>
        <dbReference type="EMBL" id="CAG5121412.1"/>
    </source>
</evidence>
<dbReference type="GO" id="GO:0051537">
    <property type="term" value="F:2 iron, 2 sulfur cluster binding"/>
    <property type="evidence" value="ECO:0007669"/>
    <property type="project" value="UniProtKB-KW"/>
</dbReference>
<dbReference type="GO" id="GO:0046872">
    <property type="term" value="F:metal ion binding"/>
    <property type="evidence" value="ECO:0007669"/>
    <property type="project" value="UniProtKB-KW"/>
</dbReference>
<dbReference type="EMBL" id="CAJHNH020001082">
    <property type="protein sequence ID" value="CAG5121412.1"/>
    <property type="molecule type" value="Genomic_DNA"/>
</dbReference>
<comment type="caution">
    <text evidence="6">The sequence shown here is derived from an EMBL/GenBank/DDBJ whole genome shotgun (WGS) entry which is preliminary data.</text>
</comment>
<dbReference type="PROSITE" id="PS51296">
    <property type="entry name" value="RIESKE"/>
    <property type="match status" value="1"/>
</dbReference>
<keyword evidence="1" id="KW-0001">2Fe-2S</keyword>
<dbReference type="PANTHER" id="PTHR21496:SF25">
    <property type="entry name" value="RIESKE DOMAIN-CONTAINING PROTEIN"/>
    <property type="match status" value="1"/>
</dbReference>
<keyword evidence="3" id="KW-0408">Iron</keyword>
<dbReference type="AlphaFoldDB" id="A0A8S3Z1R7"/>
<keyword evidence="7" id="KW-1185">Reference proteome</keyword>
<dbReference type="SUPFAM" id="SSF50022">
    <property type="entry name" value="ISP domain"/>
    <property type="match status" value="1"/>
</dbReference>
<dbReference type="InterPro" id="IPR017941">
    <property type="entry name" value="Rieske_2Fe-2S"/>
</dbReference>
<dbReference type="InterPro" id="IPR036922">
    <property type="entry name" value="Rieske_2Fe-2S_sf"/>
</dbReference>
<evidence type="ECO:0000259" key="5">
    <source>
        <dbReference type="PROSITE" id="PS51296"/>
    </source>
</evidence>
<proteinExistence type="predicted"/>
<evidence type="ECO:0000256" key="3">
    <source>
        <dbReference type="ARBA" id="ARBA00023004"/>
    </source>
</evidence>
<keyword evidence="2" id="KW-0479">Metal-binding</keyword>
<dbReference type="Proteomes" id="UP000678393">
    <property type="component" value="Unassembled WGS sequence"/>
</dbReference>
<dbReference type="PANTHER" id="PTHR21496">
    <property type="entry name" value="FERREDOXIN-RELATED"/>
    <property type="match status" value="1"/>
</dbReference>
<gene>
    <name evidence="6" type="ORF">CUNI_LOCUS6970</name>
</gene>
<evidence type="ECO:0000256" key="2">
    <source>
        <dbReference type="ARBA" id="ARBA00022723"/>
    </source>
</evidence>
<dbReference type="OrthoDB" id="426882at2759"/>
<accession>A0A8S3Z1R7</accession>
<evidence type="ECO:0000256" key="1">
    <source>
        <dbReference type="ARBA" id="ARBA00022714"/>
    </source>
</evidence>
<keyword evidence="4" id="KW-0411">Iron-sulfur</keyword>
<dbReference type="InterPro" id="IPR054716">
    <property type="entry name" value="Sol_Rieske_ferrdox_dom"/>
</dbReference>
<feature type="domain" description="Rieske" evidence="5">
    <location>
        <begin position="61"/>
        <end position="142"/>
    </location>
</feature>
<reference evidence="6" key="1">
    <citation type="submission" date="2021-04" db="EMBL/GenBank/DDBJ databases">
        <authorList>
            <consortium name="Molecular Ecology Group"/>
        </authorList>
    </citation>
    <scope>NUCLEOTIDE SEQUENCE</scope>
</reference>
<evidence type="ECO:0000256" key="4">
    <source>
        <dbReference type="ARBA" id="ARBA00023014"/>
    </source>
</evidence>
<dbReference type="Pfam" id="PF22543">
    <property type="entry name" value="Rieske_4"/>
    <property type="match status" value="1"/>
</dbReference>
<protein>
    <recommendedName>
        <fullName evidence="5">Rieske domain-containing protein</fullName>
    </recommendedName>
</protein>
<organism evidence="6 7">
    <name type="scientific">Candidula unifasciata</name>
    <dbReference type="NCBI Taxonomy" id="100452"/>
    <lineage>
        <taxon>Eukaryota</taxon>
        <taxon>Metazoa</taxon>
        <taxon>Spiralia</taxon>
        <taxon>Lophotrochozoa</taxon>
        <taxon>Mollusca</taxon>
        <taxon>Gastropoda</taxon>
        <taxon>Heterobranchia</taxon>
        <taxon>Euthyneura</taxon>
        <taxon>Panpulmonata</taxon>
        <taxon>Eupulmonata</taxon>
        <taxon>Stylommatophora</taxon>
        <taxon>Helicina</taxon>
        <taxon>Helicoidea</taxon>
        <taxon>Geomitridae</taxon>
        <taxon>Candidula</taxon>
    </lineage>
</organism>
<name>A0A8S3Z1R7_9EUPU</name>
<dbReference type="Gene3D" id="2.102.10.10">
    <property type="entry name" value="Rieske [2Fe-2S] iron-sulphur domain"/>
    <property type="match status" value="1"/>
</dbReference>
<sequence length="163" mass="18528">MQEDDKLYYFPVPEITLKDLLDWQDPDERSQCHLVRLNAKNDLKSTTHGNIKMYQKCFGNTVIINDKEIALFRIGKEVFAIQAKCPHLGGPLHLADIEELSTGKMAVKCPWHKWTFDIASGICVTPKDRNLIAKTFPVRVDNLGQIRVGFDSFGPSAFAEMDF</sequence>